<evidence type="ECO:0000256" key="2">
    <source>
        <dbReference type="SAM" id="MobiDB-lite"/>
    </source>
</evidence>
<evidence type="ECO:0000313" key="6">
    <source>
        <dbReference type="Proteomes" id="UP000216207"/>
    </source>
</evidence>
<keyword evidence="1" id="KW-0175">Coiled coil</keyword>
<dbReference type="EMBL" id="NPBS01000185">
    <property type="protein sequence ID" value="PAF22696.1"/>
    <property type="molecule type" value="Genomic_DNA"/>
</dbReference>
<dbReference type="AlphaFoldDB" id="A0A268NTD7"/>
<dbReference type="InterPro" id="IPR031681">
    <property type="entry name" value="YwqH-like"/>
</dbReference>
<protein>
    <submittedName>
        <fullName evidence="3">DUF5082 domain-containing protein</fullName>
    </submittedName>
</protein>
<accession>A0A268NTD7</accession>
<evidence type="ECO:0000256" key="1">
    <source>
        <dbReference type="SAM" id="Coils"/>
    </source>
</evidence>
<feature type="region of interest" description="Disordered" evidence="2">
    <location>
        <begin position="60"/>
        <end position="81"/>
    </location>
</feature>
<dbReference type="Proteomes" id="UP000216207">
    <property type="component" value="Unassembled WGS sequence"/>
</dbReference>
<evidence type="ECO:0000313" key="4">
    <source>
        <dbReference type="EMBL" id="PAF22696.1"/>
    </source>
</evidence>
<feature type="compositionally biased region" description="Basic and acidic residues" evidence="2">
    <location>
        <begin position="66"/>
        <end position="76"/>
    </location>
</feature>
<proteinExistence type="predicted"/>
<dbReference type="Pfam" id="PF16888">
    <property type="entry name" value="YwqH-like"/>
    <property type="match status" value="1"/>
</dbReference>
<feature type="coiled-coil region" evidence="1">
    <location>
        <begin position="7"/>
        <end position="41"/>
    </location>
</feature>
<reference evidence="5 6" key="1">
    <citation type="submission" date="2017-07" db="EMBL/GenBank/DDBJ databases">
        <title>Isolation and whole genome analysis of endospore-forming bacteria from heroin.</title>
        <authorList>
            <person name="Kalinowski J."/>
            <person name="Ahrens B."/>
            <person name="Al-Dilaimi A."/>
            <person name="Winkler A."/>
            <person name="Wibberg D."/>
            <person name="Schleenbecker U."/>
            <person name="Ruckert C."/>
            <person name="Wolfel R."/>
            <person name="Grass G."/>
        </authorList>
    </citation>
    <scope>NUCLEOTIDE SEQUENCE [LARGE SCALE GENOMIC DNA]</scope>
    <source>
        <strain evidence="4 5">7523-2</strain>
        <strain evidence="3 6">7539</strain>
    </source>
</reference>
<gene>
    <name evidence="4" type="ORF">CHH61_22620</name>
    <name evidence="3" type="ORF">CHH72_22375</name>
</gene>
<dbReference type="Proteomes" id="UP000216133">
    <property type="component" value="Unassembled WGS sequence"/>
</dbReference>
<evidence type="ECO:0000313" key="3">
    <source>
        <dbReference type="EMBL" id="PAE86651.1"/>
    </source>
</evidence>
<comment type="caution">
    <text evidence="3">The sequence shown here is derived from an EMBL/GenBank/DDBJ whole genome shotgun (WGS) entry which is preliminary data.</text>
</comment>
<organism evidence="3 6">
    <name type="scientific">Shouchella clausii</name>
    <name type="common">Alkalihalobacillus clausii</name>
    <dbReference type="NCBI Taxonomy" id="79880"/>
    <lineage>
        <taxon>Bacteria</taxon>
        <taxon>Bacillati</taxon>
        <taxon>Bacillota</taxon>
        <taxon>Bacilli</taxon>
        <taxon>Bacillales</taxon>
        <taxon>Bacillaceae</taxon>
        <taxon>Shouchella</taxon>
    </lineage>
</organism>
<dbReference type="EMBL" id="NPCC01000061">
    <property type="protein sequence ID" value="PAE86651.1"/>
    <property type="molecule type" value="Genomic_DNA"/>
</dbReference>
<dbReference type="RefSeq" id="WP_011248002.1">
    <property type="nucleotide sequence ID" value="NZ_BOQQ01000001.1"/>
</dbReference>
<dbReference type="SUPFAM" id="SSF46579">
    <property type="entry name" value="Prefoldin"/>
    <property type="match status" value="1"/>
</dbReference>
<sequence>MDYSANITRLRNEVGSLRGEIASIQQDIRRLQEAKSTLMEQQVSFHHEKAQLQEPGLTAGVWHGNEANDHDTKRSSLETSYRASEDQLEEIISSIERKINLLRSDIQHAHTLIDVKQSQVAMFKRLQNESG</sequence>
<name>A0A268NTD7_SHOCL</name>
<dbReference type="OMA" id="MDYSANI"/>
<dbReference type="GeneID" id="86927372"/>
<evidence type="ECO:0000313" key="5">
    <source>
        <dbReference type="Proteomes" id="UP000216133"/>
    </source>
</evidence>